<protein>
    <submittedName>
        <fullName evidence="2">Uncharacterized protein</fullName>
    </submittedName>
</protein>
<organism evidence="2 3">
    <name type="scientific">Blyttiomyces helicus</name>
    <dbReference type="NCBI Taxonomy" id="388810"/>
    <lineage>
        <taxon>Eukaryota</taxon>
        <taxon>Fungi</taxon>
        <taxon>Fungi incertae sedis</taxon>
        <taxon>Chytridiomycota</taxon>
        <taxon>Chytridiomycota incertae sedis</taxon>
        <taxon>Chytridiomycetes</taxon>
        <taxon>Chytridiomycetes incertae sedis</taxon>
        <taxon>Blyttiomyces</taxon>
    </lineage>
</organism>
<gene>
    <name evidence="2" type="ORF">BDK51DRAFT_43766</name>
</gene>
<dbReference type="EMBL" id="ML001790">
    <property type="protein sequence ID" value="RKO83005.1"/>
    <property type="molecule type" value="Genomic_DNA"/>
</dbReference>
<dbReference type="AlphaFoldDB" id="A0A4P9VVY1"/>
<dbReference type="Proteomes" id="UP000269721">
    <property type="component" value="Unassembled WGS sequence"/>
</dbReference>
<feature type="compositionally biased region" description="Basic and acidic residues" evidence="1">
    <location>
        <begin position="89"/>
        <end position="104"/>
    </location>
</feature>
<proteinExistence type="predicted"/>
<feature type="region of interest" description="Disordered" evidence="1">
    <location>
        <begin position="124"/>
        <end position="143"/>
    </location>
</feature>
<feature type="region of interest" description="Disordered" evidence="1">
    <location>
        <begin position="216"/>
        <end position="283"/>
    </location>
</feature>
<sequence length="283" mass="30825">MPGVLLLPFLGERGDKEGQCVRCGRSHDVSLLPELIGNDGREENHGQPNIDSSTVGRSIVTDIRAKAFEKGYEEDMRKVHPEYQPNSRGEIRKTAAKSVDRQADQRSSSLLRHRSRRDAYACDDPGRATRFGDRERDCSRSALPARRGVTGNLGQTLRKGLGGARSIDRTMSELFFLPPPSSLQARRSWHLATLPRLRELSAAFLSSFSWAARCARSNPDSPPLDPSTPSTSDSAAYASPCDASLQTPTRELLHGPGPEPLGVPRRLASPTEAGPAGLAHVRA</sequence>
<accession>A0A4P9VVY1</accession>
<feature type="compositionally biased region" description="Basic and acidic residues" evidence="1">
    <location>
        <begin position="124"/>
        <end position="139"/>
    </location>
</feature>
<keyword evidence="3" id="KW-1185">Reference proteome</keyword>
<feature type="region of interest" description="Disordered" evidence="1">
    <location>
        <begin position="76"/>
        <end position="118"/>
    </location>
</feature>
<evidence type="ECO:0000313" key="2">
    <source>
        <dbReference type="EMBL" id="RKO83005.1"/>
    </source>
</evidence>
<name>A0A4P9VVY1_9FUNG</name>
<evidence type="ECO:0000256" key="1">
    <source>
        <dbReference type="SAM" id="MobiDB-lite"/>
    </source>
</evidence>
<feature type="compositionally biased region" description="Low complexity" evidence="1">
    <location>
        <begin position="227"/>
        <end position="240"/>
    </location>
</feature>
<evidence type="ECO:0000313" key="3">
    <source>
        <dbReference type="Proteomes" id="UP000269721"/>
    </source>
</evidence>
<reference evidence="3" key="1">
    <citation type="journal article" date="2018" name="Nat. Microbiol.">
        <title>Leveraging single-cell genomics to expand the fungal tree of life.</title>
        <authorList>
            <person name="Ahrendt S.R."/>
            <person name="Quandt C.A."/>
            <person name="Ciobanu D."/>
            <person name="Clum A."/>
            <person name="Salamov A."/>
            <person name="Andreopoulos B."/>
            <person name="Cheng J.F."/>
            <person name="Woyke T."/>
            <person name="Pelin A."/>
            <person name="Henrissat B."/>
            <person name="Reynolds N.K."/>
            <person name="Benny G.L."/>
            <person name="Smith M.E."/>
            <person name="James T.Y."/>
            <person name="Grigoriev I.V."/>
        </authorList>
    </citation>
    <scope>NUCLEOTIDE SEQUENCE [LARGE SCALE GENOMIC DNA]</scope>
</reference>